<dbReference type="PROSITE" id="PS50022">
    <property type="entry name" value="FA58C_3"/>
    <property type="match status" value="1"/>
</dbReference>
<feature type="region of interest" description="Disordered" evidence="18">
    <location>
        <begin position="414"/>
        <end position="433"/>
    </location>
</feature>
<comment type="catalytic activity">
    <reaction evidence="16">
        <text>L-tyrosyl-[protein] + ATP = O-phospho-L-tyrosyl-[protein] + ADP + H(+)</text>
        <dbReference type="Rhea" id="RHEA:10596"/>
        <dbReference type="Rhea" id="RHEA-COMP:10136"/>
        <dbReference type="Rhea" id="RHEA-COMP:20101"/>
        <dbReference type="ChEBI" id="CHEBI:15378"/>
        <dbReference type="ChEBI" id="CHEBI:30616"/>
        <dbReference type="ChEBI" id="CHEBI:46858"/>
        <dbReference type="ChEBI" id="CHEBI:61978"/>
        <dbReference type="ChEBI" id="CHEBI:456216"/>
        <dbReference type="EC" id="2.7.10.1"/>
    </reaction>
</comment>
<keyword evidence="14 23" id="KW-0675">Receptor</keyword>
<evidence type="ECO:0000256" key="9">
    <source>
        <dbReference type="ARBA" id="ARBA00022840"/>
    </source>
</evidence>
<dbReference type="GO" id="GO:0005886">
    <property type="term" value="C:plasma membrane"/>
    <property type="evidence" value="ECO:0007669"/>
    <property type="project" value="UniProtKB-SubCell"/>
</dbReference>
<keyword evidence="13" id="KW-1015">Disulfide bond</keyword>
<dbReference type="PROSITE" id="PS00109">
    <property type="entry name" value="PROTEIN_KINASE_TYR"/>
    <property type="match status" value="1"/>
</dbReference>
<evidence type="ECO:0000256" key="5">
    <source>
        <dbReference type="ARBA" id="ARBA00022692"/>
    </source>
</evidence>
<dbReference type="SUPFAM" id="SSF56112">
    <property type="entry name" value="Protein kinase-like (PK-like)"/>
    <property type="match status" value="1"/>
</dbReference>
<dbReference type="GO" id="GO:0043235">
    <property type="term" value="C:receptor complex"/>
    <property type="evidence" value="ECO:0007669"/>
    <property type="project" value="TreeGrafter"/>
</dbReference>
<keyword evidence="5 19" id="KW-0812">Transmembrane</keyword>
<dbReference type="Gene3D" id="2.60.120.260">
    <property type="entry name" value="Galactose-binding domain-like"/>
    <property type="match status" value="1"/>
</dbReference>
<evidence type="ECO:0000259" key="22">
    <source>
        <dbReference type="PROSITE" id="PS50022"/>
    </source>
</evidence>
<dbReference type="PROSITE" id="PS00239">
    <property type="entry name" value="RECEPTOR_TYR_KIN_II"/>
    <property type="match status" value="1"/>
</dbReference>
<dbReference type="CDD" id="cd00057">
    <property type="entry name" value="FA58C"/>
    <property type="match status" value="1"/>
</dbReference>
<dbReference type="PANTHER" id="PTHR24416:SF634">
    <property type="entry name" value="DISCOIDIN DOMAIN-CONTAINING RECEPTOR TYROSINE KINASE B"/>
    <property type="match status" value="1"/>
</dbReference>
<comment type="caution">
    <text evidence="23">The sequence shown here is derived from an EMBL/GenBank/DDBJ whole genome shotgun (WGS) entry which is preliminary data.</text>
</comment>
<dbReference type="Gene3D" id="2.60.120.1190">
    <property type="match status" value="1"/>
</dbReference>
<dbReference type="InterPro" id="IPR020635">
    <property type="entry name" value="Tyr_kinase_cat_dom"/>
</dbReference>
<dbReference type="GO" id="GO:0010976">
    <property type="term" value="P:positive regulation of neuron projection development"/>
    <property type="evidence" value="ECO:0007669"/>
    <property type="project" value="TreeGrafter"/>
</dbReference>
<evidence type="ECO:0000256" key="7">
    <source>
        <dbReference type="ARBA" id="ARBA00022741"/>
    </source>
</evidence>
<evidence type="ECO:0000256" key="18">
    <source>
        <dbReference type="SAM" id="MobiDB-lite"/>
    </source>
</evidence>
<evidence type="ECO:0000256" key="14">
    <source>
        <dbReference type="ARBA" id="ARBA00023170"/>
    </source>
</evidence>
<feature type="chain" id="PRO_5040284493" description="receptor protein-tyrosine kinase" evidence="20">
    <location>
        <begin position="20"/>
        <end position="921"/>
    </location>
</feature>
<comment type="similarity">
    <text evidence="17">Belongs to the protein kinase superfamily. Tyr protein kinase family. Insulin receptor subfamily.</text>
</comment>
<dbReference type="SUPFAM" id="SSF49785">
    <property type="entry name" value="Galactose-binding domain-like"/>
    <property type="match status" value="1"/>
</dbReference>
<keyword evidence="8" id="KW-0418">Kinase</keyword>
<evidence type="ECO:0000256" key="16">
    <source>
        <dbReference type="ARBA" id="ARBA00051243"/>
    </source>
</evidence>
<keyword evidence="15" id="KW-0325">Glycoprotein</keyword>
<dbReference type="Pfam" id="PF00754">
    <property type="entry name" value="F5_F8_type_C"/>
    <property type="match status" value="1"/>
</dbReference>
<dbReference type="PRINTS" id="PR00109">
    <property type="entry name" value="TYRKINASE"/>
</dbReference>
<dbReference type="Gene3D" id="1.10.510.10">
    <property type="entry name" value="Transferase(Phosphotransferase) domain 1"/>
    <property type="match status" value="1"/>
</dbReference>
<evidence type="ECO:0000259" key="21">
    <source>
        <dbReference type="PROSITE" id="PS50011"/>
    </source>
</evidence>
<dbReference type="OrthoDB" id="6071166at2759"/>
<evidence type="ECO:0000256" key="3">
    <source>
        <dbReference type="ARBA" id="ARBA00022475"/>
    </source>
</evidence>
<dbReference type="Gene3D" id="3.30.200.20">
    <property type="entry name" value="Phosphorylase Kinase, domain 1"/>
    <property type="match status" value="1"/>
</dbReference>
<dbReference type="EMBL" id="JAIZAY010000007">
    <property type="protein sequence ID" value="KAJ8039014.1"/>
    <property type="molecule type" value="Genomic_DNA"/>
</dbReference>
<dbReference type="InterPro" id="IPR008266">
    <property type="entry name" value="Tyr_kinase_AS"/>
</dbReference>
<dbReference type="SMART" id="SM00231">
    <property type="entry name" value="FA58C"/>
    <property type="match status" value="1"/>
</dbReference>
<proteinExistence type="inferred from homology"/>
<dbReference type="AlphaFoldDB" id="A0A9Q1HAI9"/>
<comment type="subcellular location">
    <subcellularLocation>
        <location evidence="1">Cell membrane</location>
        <topology evidence="1">Single-pass type I membrane protein</topology>
    </subcellularLocation>
</comment>
<keyword evidence="7" id="KW-0547">Nucleotide-binding</keyword>
<gene>
    <name evidence="23" type="ORF">HOLleu_16596</name>
</gene>
<dbReference type="EC" id="2.7.10.1" evidence="2"/>
<sequence length="921" mass="104208">METLLVLFVWSQLVQMVTCTIDLGECRGALGMNDRSITDDQIVASSVYQDDYVAFGAQNSRLDQNSGDGAWCPQSVHPETMAPSEFLQITFRELTVVTVFVVQGRHNYGYGAEFVRRLRFEYSRDTENWIRYNDVNGREVFDGNVDAHSSNTVHIGPPIIAKAVRILPVVQYTQSVCLRLELYGCQWKDHLLSYSAPVGDLRGDYAFEDDSYDGTQFEDRLSDGLGQLTDGTLGSSNFRFSPSNLPQGYEWVGWRNMSHPNPTLQFSFDSLRNFSSVSLHANNYYSSHVELFYSVEVMFSVEPGHYSPRVIQKFVQQDRLHPDARWITLDLEQRVAKYLKIRLRHRGRWILLSEVSFSSEPAVNYVPDPDETPFMTVPPILPRPAPADEVPEGEYATDDPSTVYLPPIGVPINPTSAPGSPGGPNDATEGDGEGSQFIDGRFAFIAVVLGILFGLVVIFALFFLVYRRKYKSLKRRVPSVWYNGGRCVGDPKLNHAGSNGLICDGDSRNRTNPTYQITHPGDTPEYHVIDTSQDDSGNEEDLASEYDRIYAEPTILGESTLKGKSLLQHYAETDLMNIQGVSGNTIYGVPSQCMEMLNNSHLPCPELPRKNLTFLELLGEGMFGEVHLCEAKHLEDYLPKNVNLDPPSVGETTLVAVKMLRKDASKNARSDFMKEMKIMSQLKDPNIVKLLAACTDDEPYCMVVEYMENGDLNQFLYENECDWNGNNNRNNLRGASSYKTIDPGALIYMSVQIASGMKFLASKNFVHRDLATRNCLVGRSYTIRIADFGMSRNLYSANYYRIEGRAVLPIRWMAWESILMGKFTCKTDVWAFGVTLWEIMSLCKEQPYAQLSDEAVIENTGQFYERNGKPVLLSKPNHCPYDLYELMKRCWKREPSERPLFEFLHTFLKARNIGYQPPADV</sequence>
<dbReference type="SMART" id="SM00219">
    <property type="entry name" value="TyrKc"/>
    <property type="match status" value="1"/>
</dbReference>
<evidence type="ECO:0000256" key="17">
    <source>
        <dbReference type="ARBA" id="ARBA00061639"/>
    </source>
</evidence>
<dbReference type="Pfam" id="PF07714">
    <property type="entry name" value="PK_Tyr_Ser-Thr"/>
    <property type="match status" value="1"/>
</dbReference>
<keyword evidence="24" id="KW-1185">Reference proteome</keyword>
<dbReference type="GO" id="GO:0005518">
    <property type="term" value="F:collagen binding"/>
    <property type="evidence" value="ECO:0007669"/>
    <property type="project" value="TreeGrafter"/>
</dbReference>
<dbReference type="GO" id="GO:0038062">
    <property type="term" value="F:protein tyrosine kinase collagen receptor activity"/>
    <property type="evidence" value="ECO:0007669"/>
    <property type="project" value="TreeGrafter"/>
</dbReference>
<evidence type="ECO:0000256" key="8">
    <source>
        <dbReference type="ARBA" id="ARBA00022777"/>
    </source>
</evidence>
<dbReference type="InterPro" id="IPR048525">
    <property type="entry name" value="DDR1-2_DS-like"/>
</dbReference>
<dbReference type="Pfam" id="PF21114">
    <property type="entry name" value="DDR1-2_DS-like"/>
    <property type="match status" value="1"/>
</dbReference>
<evidence type="ECO:0000256" key="2">
    <source>
        <dbReference type="ARBA" id="ARBA00011902"/>
    </source>
</evidence>
<protein>
    <recommendedName>
        <fullName evidence="2">receptor protein-tyrosine kinase</fullName>
        <ecNumber evidence="2">2.7.10.1</ecNumber>
    </recommendedName>
</protein>
<evidence type="ECO:0000313" key="24">
    <source>
        <dbReference type="Proteomes" id="UP001152320"/>
    </source>
</evidence>
<dbReference type="InterPro" id="IPR001245">
    <property type="entry name" value="Ser-Thr/Tyr_kinase_cat_dom"/>
</dbReference>
<evidence type="ECO:0000313" key="23">
    <source>
        <dbReference type="EMBL" id="KAJ8039014.1"/>
    </source>
</evidence>
<evidence type="ECO:0000256" key="11">
    <source>
        <dbReference type="ARBA" id="ARBA00023136"/>
    </source>
</evidence>
<dbReference type="Proteomes" id="UP001152320">
    <property type="component" value="Chromosome 7"/>
</dbReference>
<dbReference type="InterPro" id="IPR002011">
    <property type="entry name" value="Tyr_kinase_rcpt_2_CS"/>
</dbReference>
<keyword evidence="6 20" id="KW-0732">Signal</keyword>
<reference evidence="23" key="1">
    <citation type="submission" date="2021-10" db="EMBL/GenBank/DDBJ databases">
        <title>Tropical sea cucumber genome reveals ecological adaptation and Cuvierian tubules defense mechanism.</title>
        <authorList>
            <person name="Chen T."/>
        </authorList>
    </citation>
    <scope>NUCLEOTIDE SEQUENCE</scope>
    <source>
        <strain evidence="23">Nanhai2018</strain>
        <tissue evidence="23">Muscle</tissue>
    </source>
</reference>
<evidence type="ECO:0000256" key="15">
    <source>
        <dbReference type="ARBA" id="ARBA00023180"/>
    </source>
</evidence>
<keyword evidence="12" id="KW-0829">Tyrosine-protein kinase</keyword>
<dbReference type="PANTHER" id="PTHR24416">
    <property type="entry name" value="TYROSINE-PROTEIN KINASE RECEPTOR"/>
    <property type="match status" value="1"/>
</dbReference>
<evidence type="ECO:0000256" key="10">
    <source>
        <dbReference type="ARBA" id="ARBA00022989"/>
    </source>
</evidence>
<keyword evidence="4" id="KW-0808">Transferase</keyword>
<evidence type="ECO:0000256" key="4">
    <source>
        <dbReference type="ARBA" id="ARBA00022679"/>
    </source>
</evidence>
<feature type="signal peptide" evidence="20">
    <location>
        <begin position="1"/>
        <end position="19"/>
    </location>
</feature>
<feature type="domain" description="F5/8 type C" evidence="22">
    <location>
        <begin position="26"/>
        <end position="185"/>
    </location>
</feature>
<dbReference type="InterPro" id="IPR050122">
    <property type="entry name" value="RTK"/>
</dbReference>
<dbReference type="GO" id="GO:0051897">
    <property type="term" value="P:positive regulation of phosphatidylinositol 3-kinase/protein kinase B signal transduction"/>
    <property type="evidence" value="ECO:0007669"/>
    <property type="project" value="TreeGrafter"/>
</dbReference>
<evidence type="ECO:0000256" key="12">
    <source>
        <dbReference type="ARBA" id="ARBA00023137"/>
    </source>
</evidence>
<dbReference type="InterPro" id="IPR000719">
    <property type="entry name" value="Prot_kinase_dom"/>
</dbReference>
<dbReference type="GO" id="GO:0005524">
    <property type="term" value="F:ATP binding"/>
    <property type="evidence" value="ECO:0007669"/>
    <property type="project" value="UniProtKB-KW"/>
</dbReference>
<accession>A0A9Q1HAI9</accession>
<dbReference type="InterPro" id="IPR011009">
    <property type="entry name" value="Kinase-like_dom_sf"/>
</dbReference>
<evidence type="ECO:0000256" key="6">
    <source>
        <dbReference type="ARBA" id="ARBA00022729"/>
    </source>
</evidence>
<evidence type="ECO:0000256" key="20">
    <source>
        <dbReference type="SAM" id="SignalP"/>
    </source>
</evidence>
<evidence type="ECO:0000256" key="1">
    <source>
        <dbReference type="ARBA" id="ARBA00004251"/>
    </source>
</evidence>
<dbReference type="FunFam" id="1.10.510.10:FF:000053">
    <property type="entry name" value="Epithelial discoidin domain-containing receptor 1"/>
    <property type="match status" value="1"/>
</dbReference>
<keyword evidence="9" id="KW-0067">ATP-binding</keyword>
<evidence type="ECO:0000256" key="19">
    <source>
        <dbReference type="SAM" id="Phobius"/>
    </source>
</evidence>
<dbReference type="CDD" id="cd05051">
    <property type="entry name" value="PTKc_DDR"/>
    <property type="match status" value="1"/>
</dbReference>
<keyword evidence="3" id="KW-1003">Cell membrane</keyword>
<dbReference type="InterPro" id="IPR000421">
    <property type="entry name" value="FA58C"/>
</dbReference>
<feature type="domain" description="Protein kinase" evidence="21">
    <location>
        <begin position="612"/>
        <end position="908"/>
    </location>
</feature>
<dbReference type="FunFam" id="2.60.120.260:FF:000007">
    <property type="entry name" value="Discoidin domain receptor tyrosine kinase 1"/>
    <property type="match status" value="1"/>
</dbReference>
<keyword evidence="10 19" id="KW-1133">Transmembrane helix</keyword>
<name>A0A9Q1HAI9_HOLLE</name>
<feature type="transmembrane region" description="Helical" evidence="19">
    <location>
        <begin position="442"/>
        <end position="466"/>
    </location>
</feature>
<evidence type="ECO:0000256" key="13">
    <source>
        <dbReference type="ARBA" id="ARBA00023157"/>
    </source>
</evidence>
<dbReference type="InterPro" id="IPR008979">
    <property type="entry name" value="Galactose-bd-like_sf"/>
</dbReference>
<keyword evidence="11 19" id="KW-0472">Membrane</keyword>
<dbReference type="PROSITE" id="PS50011">
    <property type="entry name" value="PROTEIN_KINASE_DOM"/>
    <property type="match status" value="1"/>
</dbReference>
<organism evidence="23 24">
    <name type="scientific">Holothuria leucospilota</name>
    <name type="common">Black long sea cucumber</name>
    <name type="synonym">Mertensiothuria leucospilota</name>
    <dbReference type="NCBI Taxonomy" id="206669"/>
    <lineage>
        <taxon>Eukaryota</taxon>
        <taxon>Metazoa</taxon>
        <taxon>Echinodermata</taxon>
        <taxon>Eleutherozoa</taxon>
        <taxon>Echinozoa</taxon>
        <taxon>Holothuroidea</taxon>
        <taxon>Aspidochirotacea</taxon>
        <taxon>Aspidochirotida</taxon>
        <taxon>Holothuriidae</taxon>
        <taxon>Holothuria</taxon>
    </lineage>
</organism>
<dbReference type="PROSITE" id="PS01286">
    <property type="entry name" value="FA58C_2"/>
    <property type="match status" value="1"/>
</dbReference>